<evidence type="ECO:0000256" key="1">
    <source>
        <dbReference type="SAM" id="MobiDB-lite"/>
    </source>
</evidence>
<dbReference type="GO" id="GO:0005524">
    <property type="term" value="F:ATP binding"/>
    <property type="evidence" value="ECO:0007669"/>
    <property type="project" value="InterPro"/>
</dbReference>
<keyword evidence="5" id="KW-1185">Reference proteome</keyword>
<dbReference type="GO" id="GO:0016887">
    <property type="term" value="F:ATP hydrolysis activity"/>
    <property type="evidence" value="ECO:0007669"/>
    <property type="project" value="InterPro"/>
</dbReference>
<dbReference type="InterPro" id="IPR050052">
    <property type="entry name" value="ATP-dep_Clp_protease_ClpX"/>
</dbReference>
<sequence length="399" mass="45226">MAKCTAIRGDRAAESERRPPAGAIRDNEAERREREILNKLEGEKEVAKRAAAGIDTTPTQDKKMMTPAEMQRYLDDYIRWDRQQDPEGLAEEPLMNILLKGPTGSGKTELARRLVSMVDAPFIITPITQYTSVGYRGRDVADMVNKLMQKTVNKMNANGAQAQLPEPGDALVSHGHTQICYENCMSSFTIRFAATRHRHCSSSTSVSPTLIKAAIKEVETRGIIFIGMHNYAYENYLMRLDEIDKICKPQNERTAGVDVSREGVQRDLLTVIEGSNVDTKYGQVKTNRMLFIAAGAFHNARLEDMYKELRARFQKIVEIRLVVCDTEGKTYLVKWAEEDDSGHRRKTVETQCLFARLGAILILHLKRYGFNKHTGASKKLRHMVTYPEKVVISDKWLTK</sequence>
<dbReference type="OrthoDB" id="429671at2759"/>
<dbReference type="Pfam" id="PF07728">
    <property type="entry name" value="AAA_5"/>
    <property type="match status" value="1"/>
</dbReference>
<dbReference type="GO" id="GO:0016579">
    <property type="term" value="P:protein deubiquitination"/>
    <property type="evidence" value="ECO:0007669"/>
    <property type="project" value="InterPro"/>
</dbReference>
<feature type="region of interest" description="Disordered" evidence="1">
    <location>
        <begin position="1"/>
        <end position="30"/>
    </location>
</feature>
<dbReference type="GO" id="GO:0051603">
    <property type="term" value="P:proteolysis involved in protein catabolic process"/>
    <property type="evidence" value="ECO:0007669"/>
    <property type="project" value="TreeGrafter"/>
</dbReference>
<feature type="domain" description="ATPase AAA-type core" evidence="2">
    <location>
        <begin position="239"/>
        <end position="308"/>
    </location>
</feature>
<protein>
    <recommendedName>
        <fullName evidence="6">ATPase AAA-type core domain-containing protein</fullName>
    </recommendedName>
</protein>
<evidence type="ECO:0000313" key="5">
    <source>
        <dbReference type="Proteomes" id="UP000041254"/>
    </source>
</evidence>
<evidence type="ECO:0008006" key="6">
    <source>
        <dbReference type="Google" id="ProtNLM"/>
    </source>
</evidence>
<dbReference type="GO" id="GO:0004843">
    <property type="term" value="F:cysteine-type deubiquitinase activity"/>
    <property type="evidence" value="ECO:0007669"/>
    <property type="project" value="InterPro"/>
</dbReference>
<dbReference type="Pfam" id="PF07724">
    <property type="entry name" value="AAA_2"/>
    <property type="match status" value="1"/>
</dbReference>
<dbReference type="InterPro" id="IPR003959">
    <property type="entry name" value="ATPase_AAA_core"/>
</dbReference>
<dbReference type="AlphaFoldDB" id="A0A0G4FWZ7"/>
<dbReference type="PhylomeDB" id="A0A0G4FWZ7"/>
<dbReference type="Gene3D" id="3.90.70.10">
    <property type="entry name" value="Cysteine proteinases"/>
    <property type="match status" value="1"/>
</dbReference>
<evidence type="ECO:0000313" key="4">
    <source>
        <dbReference type="EMBL" id="CEM19679.1"/>
    </source>
</evidence>
<name>A0A0G4FWZ7_VITBC</name>
<proteinExistence type="predicted"/>
<dbReference type="Proteomes" id="UP000041254">
    <property type="component" value="Unassembled WGS sequence"/>
</dbReference>
<evidence type="ECO:0000259" key="2">
    <source>
        <dbReference type="Pfam" id="PF07724"/>
    </source>
</evidence>
<dbReference type="InterPro" id="IPR027417">
    <property type="entry name" value="P-loop_NTPase"/>
</dbReference>
<dbReference type="InterPro" id="IPR011704">
    <property type="entry name" value="ATPase_dyneun-rel_AAA"/>
</dbReference>
<accession>A0A0G4FWZ7</accession>
<dbReference type="GO" id="GO:0009376">
    <property type="term" value="C:HslUV protease complex"/>
    <property type="evidence" value="ECO:0007669"/>
    <property type="project" value="TreeGrafter"/>
</dbReference>
<evidence type="ECO:0000259" key="3">
    <source>
        <dbReference type="Pfam" id="PF07728"/>
    </source>
</evidence>
<gene>
    <name evidence="4" type="ORF">Vbra_5975</name>
</gene>
<dbReference type="SUPFAM" id="SSF52540">
    <property type="entry name" value="P-loop containing nucleoside triphosphate hydrolases"/>
    <property type="match status" value="1"/>
</dbReference>
<dbReference type="STRING" id="1169540.A0A0G4FWZ7"/>
<dbReference type="VEuPathDB" id="CryptoDB:Vbra_5975"/>
<feature type="domain" description="ATPase dynein-related AAA" evidence="3">
    <location>
        <begin position="96"/>
        <end position="132"/>
    </location>
</feature>
<dbReference type="InParanoid" id="A0A0G4FWZ7"/>
<reference evidence="4 5" key="1">
    <citation type="submission" date="2014-11" db="EMBL/GenBank/DDBJ databases">
        <authorList>
            <person name="Zhu J."/>
            <person name="Qi W."/>
            <person name="Song R."/>
        </authorList>
    </citation>
    <scope>NUCLEOTIDE SEQUENCE [LARGE SCALE GENOMIC DNA]</scope>
</reference>
<feature type="compositionally biased region" description="Basic and acidic residues" evidence="1">
    <location>
        <begin position="8"/>
        <end position="30"/>
    </location>
</feature>
<dbReference type="Gene3D" id="3.40.50.300">
    <property type="entry name" value="P-loop containing nucleotide triphosphate hydrolases"/>
    <property type="match status" value="2"/>
</dbReference>
<dbReference type="PANTHER" id="PTHR48102:SF3">
    <property type="entry name" value="ATP-DEPENDENT PROTEASE ATPASE SUBUNIT HSLU"/>
    <property type="match status" value="1"/>
</dbReference>
<dbReference type="EMBL" id="CDMY01000519">
    <property type="protein sequence ID" value="CEM19679.1"/>
    <property type="molecule type" value="Genomic_DNA"/>
</dbReference>
<dbReference type="PANTHER" id="PTHR48102">
    <property type="entry name" value="ATP-DEPENDENT CLP PROTEASE ATP-BINDING SUBUNIT CLPX-LIKE, MITOCHONDRIAL-RELATED"/>
    <property type="match status" value="1"/>
</dbReference>
<organism evidence="4 5">
    <name type="scientific">Vitrella brassicaformis (strain CCMP3155)</name>
    <dbReference type="NCBI Taxonomy" id="1169540"/>
    <lineage>
        <taxon>Eukaryota</taxon>
        <taxon>Sar</taxon>
        <taxon>Alveolata</taxon>
        <taxon>Colpodellida</taxon>
        <taxon>Vitrellaceae</taxon>
        <taxon>Vitrella</taxon>
    </lineage>
</organism>